<evidence type="ECO:0000313" key="4">
    <source>
        <dbReference type="EMBL" id="MCH6471644.1"/>
    </source>
</evidence>
<reference evidence="4 5" key="1">
    <citation type="submission" date="2022-03" db="EMBL/GenBank/DDBJ databases">
        <title>Sinomonas sp. isolated from a soil.</title>
        <authorList>
            <person name="Han J."/>
            <person name="Kim D.-U."/>
        </authorList>
    </citation>
    <scope>NUCLEOTIDE SEQUENCE [LARGE SCALE GENOMIC DNA]</scope>
    <source>
        <strain evidence="4 5">5-5</strain>
    </source>
</reference>
<dbReference type="GO" id="GO:0016491">
    <property type="term" value="F:oxidoreductase activity"/>
    <property type="evidence" value="ECO:0007669"/>
    <property type="project" value="UniProtKB-KW"/>
</dbReference>
<proteinExistence type="predicted"/>
<organism evidence="4 5">
    <name type="scientific">Sinomonas terrae</name>
    <dbReference type="NCBI Taxonomy" id="2908838"/>
    <lineage>
        <taxon>Bacteria</taxon>
        <taxon>Bacillati</taxon>
        <taxon>Actinomycetota</taxon>
        <taxon>Actinomycetes</taxon>
        <taxon>Micrococcales</taxon>
        <taxon>Micrococcaceae</taxon>
        <taxon>Sinomonas</taxon>
    </lineage>
</organism>
<dbReference type="InterPro" id="IPR001613">
    <property type="entry name" value="Flavin_amine_oxidase"/>
</dbReference>
<dbReference type="Proteomes" id="UP001202922">
    <property type="component" value="Unassembled WGS sequence"/>
</dbReference>
<feature type="domain" description="Amine oxidase" evidence="3">
    <location>
        <begin position="20"/>
        <end position="441"/>
    </location>
</feature>
<comment type="caution">
    <text evidence="4">The sequence shown here is derived from an EMBL/GenBank/DDBJ whole genome shotgun (WGS) entry which is preliminary data.</text>
</comment>
<dbReference type="InterPro" id="IPR002937">
    <property type="entry name" value="Amino_oxidase"/>
</dbReference>
<accession>A0ABS9U4M9</accession>
<protein>
    <submittedName>
        <fullName evidence="4">Hydroxysqualene dehydroxylase HpnE</fullName>
        <ecNumber evidence="4">1.17.8.1</ecNumber>
    </submittedName>
</protein>
<comment type="cofactor">
    <cofactor evidence="1">
        <name>FAD</name>
        <dbReference type="ChEBI" id="CHEBI:57692"/>
    </cofactor>
</comment>
<dbReference type="EMBL" id="JAKZBV010000001">
    <property type="protein sequence ID" value="MCH6471644.1"/>
    <property type="molecule type" value="Genomic_DNA"/>
</dbReference>
<dbReference type="PRINTS" id="PR00757">
    <property type="entry name" value="AMINEOXDASEF"/>
</dbReference>
<dbReference type="NCBIfam" id="TIGR03467">
    <property type="entry name" value="HpnE"/>
    <property type="match status" value="1"/>
</dbReference>
<name>A0ABS9U4M9_9MICC</name>
<keyword evidence="5" id="KW-1185">Reference proteome</keyword>
<dbReference type="InterPro" id="IPR036188">
    <property type="entry name" value="FAD/NAD-bd_sf"/>
</dbReference>
<dbReference type="InterPro" id="IPR017830">
    <property type="entry name" value="SQase_HpnE"/>
</dbReference>
<sequence>MSGPNSAVGASTVVVVGGGLAGITAAIGLAERGARVTVLEARPRLGGATYSFQRDSLTADTGQHVLLRCYSRYQELLGRLGALDRIAIQDRLDVPVLTPNHPPTRLRRGLHGPAPLHLLPALARYRALPAADRARAVLAARALRAVDPDDPANDGVTFGAWLRRHGQTPAAVDRLWGLLCIAALNIVPDQASLALAARVFRTGLLDEVRAGDVGVPRVPLSRLHDGPARAAFARLGIGLHTGERVRGISGSGSGVSVRTDSGEVEADAVVLAVPHAAAARLAPPSAVPDQRWDELGDAAILNVHVLYDRPVTTLPLAAVLDAGSWWVFDRTEAAGATRGQYLVSSLSAADEQIGTPTEEIRTRHLAALASVFPGARKASVVDSFVTREPRATFRQGAGTGALRPPAVTRWPRLVLAGAWTATGWPDTMEGAVRSGLAAVEALDTSLKSRAMTREVIA</sequence>
<dbReference type="Pfam" id="PF01593">
    <property type="entry name" value="Amino_oxidase"/>
    <property type="match status" value="1"/>
</dbReference>
<evidence type="ECO:0000256" key="2">
    <source>
        <dbReference type="ARBA" id="ARBA00023002"/>
    </source>
</evidence>
<dbReference type="PANTHER" id="PTHR42923:SF47">
    <property type="entry name" value="BLR3003 PROTEIN"/>
    <property type="match status" value="1"/>
</dbReference>
<dbReference type="PANTHER" id="PTHR42923">
    <property type="entry name" value="PROTOPORPHYRINOGEN OXIDASE"/>
    <property type="match status" value="1"/>
</dbReference>
<dbReference type="Gene3D" id="3.50.50.60">
    <property type="entry name" value="FAD/NAD(P)-binding domain"/>
    <property type="match status" value="1"/>
</dbReference>
<dbReference type="InterPro" id="IPR050464">
    <property type="entry name" value="Zeta_carotene_desat/Oxidored"/>
</dbReference>
<dbReference type="EC" id="1.17.8.1" evidence="4"/>
<evidence type="ECO:0000313" key="5">
    <source>
        <dbReference type="Proteomes" id="UP001202922"/>
    </source>
</evidence>
<dbReference type="RefSeq" id="WP_241055572.1">
    <property type="nucleotide sequence ID" value="NZ_JAKZBV010000001.1"/>
</dbReference>
<gene>
    <name evidence="4" type="primary">hpnE</name>
    <name evidence="4" type="ORF">L0M17_16965</name>
</gene>
<evidence type="ECO:0000256" key="1">
    <source>
        <dbReference type="ARBA" id="ARBA00001974"/>
    </source>
</evidence>
<evidence type="ECO:0000259" key="3">
    <source>
        <dbReference type="Pfam" id="PF01593"/>
    </source>
</evidence>
<dbReference type="SUPFAM" id="SSF51905">
    <property type="entry name" value="FAD/NAD(P)-binding domain"/>
    <property type="match status" value="1"/>
</dbReference>
<keyword evidence="2 4" id="KW-0560">Oxidoreductase</keyword>